<sequence>MLNNETKWIKYIFQVELSKNQKTYNIFKRAFFLSSYIIWFKITVFSLVLQCLKLNWIMVSLAENAYCQKKLNFRGKSGKFIFATFTN</sequence>
<gene>
    <name evidence="2" type="ORF">BpHYR1_021028</name>
</gene>
<reference evidence="2 3" key="1">
    <citation type="journal article" date="2018" name="Sci. Rep.">
        <title>Genomic signatures of local adaptation to the degree of environmental predictability in rotifers.</title>
        <authorList>
            <person name="Franch-Gras L."/>
            <person name="Hahn C."/>
            <person name="Garcia-Roger E.M."/>
            <person name="Carmona M.J."/>
            <person name="Serra M."/>
            <person name="Gomez A."/>
        </authorList>
    </citation>
    <scope>NUCLEOTIDE SEQUENCE [LARGE SCALE GENOMIC DNA]</scope>
    <source>
        <strain evidence="2">HYR1</strain>
    </source>
</reference>
<evidence type="ECO:0000256" key="1">
    <source>
        <dbReference type="SAM" id="Phobius"/>
    </source>
</evidence>
<name>A0A3M7SGU9_BRAPC</name>
<accession>A0A3M7SGU9</accession>
<comment type="caution">
    <text evidence="2">The sequence shown here is derived from an EMBL/GenBank/DDBJ whole genome shotgun (WGS) entry which is preliminary data.</text>
</comment>
<keyword evidence="1" id="KW-0812">Transmembrane</keyword>
<dbReference type="EMBL" id="REGN01001395">
    <property type="protein sequence ID" value="RNA34949.1"/>
    <property type="molecule type" value="Genomic_DNA"/>
</dbReference>
<protein>
    <submittedName>
        <fullName evidence="2">Uncharacterized protein</fullName>
    </submittedName>
</protein>
<proteinExistence type="predicted"/>
<keyword evidence="1" id="KW-0472">Membrane</keyword>
<evidence type="ECO:0000313" key="3">
    <source>
        <dbReference type="Proteomes" id="UP000276133"/>
    </source>
</evidence>
<dbReference type="Proteomes" id="UP000276133">
    <property type="component" value="Unassembled WGS sequence"/>
</dbReference>
<keyword evidence="1" id="KW-1133">Transmembrane helix</keyword>
<keyword evidence="3" id="KW-1185">Reference proteome</keyword>
<dbReference type="AlphaFoldDB" id="A0A3M7SGU9"/>
<feature type="transmembrane region" description="Helical" evidence="1">
    <location>
        <begin position="30"/>
        <end position="49"/>
    </location>
</feature>
<evidence type="ECO:0000313" key="2">
    <source>
        <dbReference type="EMBL" id="RNA34949.1"/>
    </source>
</evidence>
<organism evidence="2 3">
    <name type="scientific">Brachionus plicatilis</name>
    <name type="common">Marine rotifer</name>
    <name type="synonym">Brachionus muelleri</name>
    <dbReference type="NCBI Taxonomy" id="10195"/>
    <lineage>
        <taxon>Eukaryota</taxon>
        <taxon>Metazoa</taxon>
        <taxon>Spiralia</taxon>
        <taxon>Gnathifera</taxon>
        <taxon>Rotifera</taxon>
        <taxon>Eurotatoria</taxon>
        <taxon>Monogononta</taxon>
        <taxon>Pseudotrocha</taxon>
        <taxon>Ploima</taxon>
        <taxon>Brachionidae</taxon>
        <taxon>Brachionus</taxon>
    </lineage>
</organism>